<dbReference type="Gene3D" id="3.40.50.1460">
    <property type="match status" value="1"/>
</dbReference>
<proteinExistence type="predicted"/>
<gene>
    <name evidence="2" type="ORF">RCC75_19490</name>
    <name evidence="3" type="ORF">RCG00_04985</name>
</gene>
<dbReference type="Pfam" id="PF00656">
    <property type="entry name" value="Peptidase_C14"/>
    <property type="match status" value="1"/>
</dbReference>
<evidence type="ECO:0000259" key="1">
    <source>
        <dbReference type="Pfam" id="PF00656"/>
    </source>
</evidence>
<dbReference type="InterPro" id="IPR029030">
    <property type="entry name" value="Caspase-like_dom_sf"/>
</dbReference>
<evidence type="ECO:0000313" key="2">
    <source>
        <dbReference type="EMBL" id="MDQ5770721.1"/>
    </source>
</evidence>
<dbReference type="InterPro" id="IPR011600">
    <property type="entry name" value="Pept_C14_caspase"/>
</dbReference>
<accession>A0AA51MSW7</accession>
<name>A0AA51MSW7_9GAMM</name>
<dbReference type="EMBL" id="CP133217">
    <property type="protein sequence ID" value="WML87721.1"/>
    <property type="molecule type" value="Genomic_DNA"/>
</dbReference>
<sequence>MSKGYSFHIGLNNLDKSHYGDSYNKLIGCKNDACNMCELSIKHGFNREPIFKYNEKATFGSVTKALKAFSDAIVKPKDFLFVTLSGHGGQLKDKNISENDFEKDKYDETFCLYDKQILDDTLYQYLADFKEGVRILLLIDSCHSGTLTRSSDVKKFNVKELDVHQAKRVQDNNVSIYDEMLLNRNQRKKIKASVIQISACADNEKTSDGDPNGAFTTIFLDIMKNGFNGNYHDMHYELQTRASLNNLGTHPVIFFPSDEDTIFSHSKFLKI</sequence>
<dbReference type="GO" id="GO:0004197">
    <property type="term" value="F:cysteine-type endopeptidase activity"/>
    <property type="evidence" value="ECO:0007669"/>
    <property type="project" value="InterPro"/>
</dbReference>
<feature type="domain" description="Peptidase C14 caspase" evidence="1">
    <location>
        <begin position="17"/>
        <end position="239"/>
    </location>
</feature>
<dbReference type="PANTHER" id="PTHR48104">
    <property type="entry name" value="METACASPASE-4"/>
    <property type="match status" value="1"/>
</dbReference>
<dbReference type="Proteomes" id="UP001223336">
    <property type="component" value="Unassembled WGS sequence"/>
</dbReference>
<dbReference type="AlphaFoldDB" id="A0AA51MSW7"/>
<dbReference type="GO" id="GO:0005737">
    <property type="term" value="C:cytoplasm"/>
    <property type="evidence" value="ECO:0007669"/>
    <property type="project" value="TreeGrafter"/>
</dbReference>
<dbReference type="RefSeq" id="WP_308136393.1">
    <property type="nucleotide sequence ID" value="NZ_CP133217.1"/>
</dbReference>
<evidence type="ECO:0000313" key="4">
    <source>
        <dbReference type="Proteomes" id="UP001223336"/>
    </source>
</evidence>
<reference evidence="3 4" key="1">
    <citation type="submission" date="2023-08" db="EMBL/GenBank/DDBJ databases">
        <title>New molecular markers tilS and rpoB for phylogenetic and monitoring studies of the genus Thiothrix biodiversity.</title>
        <authorList>
            <person name="Ravin N.V."/>
            <person name="Smolyakov D."/>
            <person name="Markov N.D."/>
            <person name="Beletsky A.V."/>
            <person name="Mardanov A.V."/>
            <person name="Rudenko T.S."/>
            <person name="Grabovich M.Y."/>
        </authorList>
    </citation>
    <scope>NUCLEOTIDE SEQUENCE</scope>
    <source>
        <strain evidence="3">DNT52</strain>
        <strain evidence="2 4">H33</strain>
    </source>
</reference>
<organism evidence="3">
    <name type="scientific">Thiothrix subterranea</name>
    <dbReference type="NCBI Taxonomy" id="2735563"/>
    <lineage>
        <taxon>Bacteria</taxon>
        <taxon>Pseudomonadati</taxon>
        <taxon>Pseudomonadota</taxon>
        <taxon>Gammaproteobacteria</taxon>
        <taxon>Thiotrichales</taxon>
        <taxon>Thiotrichaceae</taxon>
        <taxon>Thiothrix</taxon>
    </lineage>
</organism>
<protein>
    <submittedName>
        <fullName evidence="3">Caspase family protein</fullName>
    </submittedName>
</protein>
<dbReference type="SUPFAM" id="SSF52129">
    <property type="entry name" value="Caspase-like"/>
    <property type="match status" value="1"/>
</dbReference>
<evidence type="ECO:0000313" key="3">
    <source>
        <dbReference type="EMBL" id="WML87721.1"/>
    </source>
</evidence>
<dbReference type="Proteomes" id="UP001229862">
    <property type="component" value="Chromosome"/>
</dbReference>
<dbReference type="EMBL" id="JAVFKN010000037">
    <property type="protein sequence ID" value="MDQ5770721.1"/>
    <property type="molecule type" value="Genomic_DNA"/>
</dbReference>
<keyword evidence="4" id="KW-1185">Reference proteome</keyword>
<dbReference type="PANTHER" id="PTHR48104:SF30">
    <property type="entry name" value="METACASPASE-1"/>
    <property type="match status" value="1"/>
</dbReference>
<dbReference type="InterPro" id="IPR050452">
    <property type="entry name" value="Metacaspase"/>
</dbReference>
<dbReference type="GO" id="GO:0006508">
    <property type="term" value="P:proteolysis"/>
    <property type="evidence" value="ECO:0007669"/>
    <property type="project" value="InterPro"/>
</dbReference>